<proteinExistence type="predicted"/>
<evidence type="ECO:0000256" key="1">
    <source>
        <dbReference type="ARBA" id="ARBA00022737"/>
    </source>
</evidence>
<dbReference type="PROSITE" id="PS50297">
    <property type="entry name" value="ANK_REP_REGION"/>
    <property type="match status" value="1"/>
</dbReference>
<dbReference type="GO" id="GO:0085020">
    <property type="term" value="P:protein K6-linked ubiquitination"/>
    <property type="evidence" value="ECO:0007669"/>
    <property type="project" value="TreeGrafter"/>
</dbReference>
<evidence type="ECO:0000256" key="2">
    <source>
        <dbReference type="ARBA" id="ARBA00023043"/>
    </source>
</evidence>
<dbReference type="GO" id="GO:0004842">
    <property type="term" value="F:ubiquitin-protein transferase activity"/>
    <property type="evidence" value="ECO:0007669"/>
    <property type="project" value="TreeGrafter"/>
</dbReference>
<dbReference type="Proteomes" id="UP000572817">
    <property type="component" value="Unassembled WGS sequence"/>
</dbReference>
<evidence type="ECO:0000313" key="5">
    <source>
        <dbReference type="Proteomes" id="UP000572817"/>
    </source>
</evidence>
<organism evidence="4 5">
    <name type="scientific">Botryosphaeria dothidea</name>
    <dbReference type="NCBI Taxonomy" id="55169"/>
    <lineage>
        <taxon>Eukaryota</taxon>
        <taxon>Fungi</taxon>
        <taxon>Dikarya</taxon>
        <taxon>Ascomycota</taxon>
        <taxon>Pezizomycotina</taxon>
        <taxon>Dothideomycetes</taxon>
        <taxon>Dothideomycetes incertae sedis</taxon>
        <taxon>Botryosphaeriales</taxon>
        <taxon>Botryosphaeriaceae</taxon>
        <taxon>Botryosphaeria</taxon>
    </lineage>
</organism>
<dbReference type="SMART" id="SM00248">
    <property type="entry name" value="ANK"/>
    <property type="match status" value="3"/>
</dbReference>
<dbReference type="PANTHER" id="PTHR24171:SF8">
    <property type="entry name" value="BRCA1-ASSOCIATED RING DOMAIN PROTEIN 1"/>
    <property type="match status" value="1"/>
</dbReference>
<comment type="caution">
    <text evidence="4">The sequence shown here is derived from an EMBL/GenBank/DDBJ whole genome shotgun (WGS) entry which is preliminary data.</text>
</comment>
<dbReference type="PROSITE" id="PS50088">
    <property type="entry name" value="ANK_REPEAT"/>
    <property type="match status" value="1"/>
</dbReference>
<name>A0A8H4NG42_9PEZI</name>
<dbReference type="InterPro" id="IPR036770">
    <property type="entry name" value="Ankyrin_rpt-contain_sf"/>
</dbReference>
<evidence type="ECO:0000313" key="4">
    <source>
        <dbReference type="EMBL" id="KAF4313707.1"/>
    </source>
</evidence>
<dbReference type="InterPro" id="IPR002110">
    <property type="entry name" value="Ankyrin_rpt"/>
</dbReference>
<keyword evidence="1" id="KW-0677">Repeat</keyword>
<dbReference type="Gene3D" id="1.25.40.20">
    <property type="entry name" value="Ankyrin repeat-containing domain"/>
    <property type="match status" value="1"/>
</dbReference>
<keyword evidence="2 3" id="KW-0040">ANK repeat</keyword>
<dbReference type="Pfam" id="PF12796">
    <property type="entry name" value="Ank_2"/>
    <property type="match status" value="1"/>
</dbReference>
<dbReference type="AlphaFoldDB" id="A0A8H4NG42"/>
<dbReference type="SUPFAM" id="SSF48403">
    <property type="entry name" value="Ankyrin repeat"/>
    <property type="match status" value="1"/>
</dbReference>
<dbReference type="PANTHER" id="PTHR24171">
    <property type="entry name" value="ANKYRIN REPEAT DOMAIN-CONTAINING PROTEIN 39-RELATED"/>
    <property type="match status" value="1"/>
</dbReference>
<evidence type="ECO:0008006" key="6">
    <source>
        <dbReference type="Google" id="ProtNLM"/>
    </source>
</evidence>
<sequence length="281" mass="32319">MNKAPSDVVRLSHASVKDYLLSVNVRQDKAAFYALNMALANQNIVETCLLYLMAPAIHDGALTLYQQGRRLEKWPLLLYAAHFWLHHINANEKLEDRTWQLMQSFFATRELPKCGNFGLWAKTLTPVTPFEFIGHTSTLYYAASFGMAPVVRNLLKFSPEDLHRLGCRYKSTPLQSAAFRGHYSVVKLLLDAGSDFRTASYPSNGTPLVWALRRYKWDVATMLLQYGATRSDVEYVVLKTNIGGPDDDWPDILTEYWYKKTIIYKLRTRKRRNDKIQKTGD</sequence>
<reference evidence="4" key="1">
    <citation type="submission" date="2020-04" db="EMBL/GenBank/DDBJ databases">
        <title>Genome Assembly and Annotation of Botryosphaeria dothidea sdau 11-99, a Latent Pathogen of Apple Fruit Ring Rot in China.</title>
        <authorList>
            <person name="Yu C."/>
            <person name="Diao Y."/>
            <person name="Lu Q."/>
            <person name="Zhao J."/>
            <person name="Cui S."/>
            <person name="Peng C."/>
            <person name="He B."/>
            <person name="Liu H."/>
        </authorList>
    </citation>
    <scope>NUCLEOTIDE SEQUENCE [LARGE SCALE GENOMIC DNA]</scope>
    <source>
        <strain evidence="4">Sdau11-99</strain>
    </source>
</reference>
<gene>
    <name evidence="4" type="ORF">GTA08_BOTSDO00092</name>
</gene>
<dbReference type="EMBL" id="WWBZ02000001">
    <property type="protein sequence ID" value="KAF4313707.1"/>
    <property type="molecule type" value="Genomic_DNA"/>
</dbReference>
<evidence type="ECO:0000256" key="3">
    <source>
        <dbReference type="PROSITE-ProRule" id="PRU00023"/>
    </source>
</evidence>
<protein>
    <recommendedName>
        <fullName evidence="6">Ankyrin repeat protein</fullName>
    </recommendedName>
</protein>
<feature type="repeat" description="ANK" evidence="3">
    <location>
        <begin position="169"/>
        <end position="201"/>
    </location>
</feature>
<dbReference type="OrthoDB" id="1577640at2759"/>
<keyword evidence="5" id="KW-1185">Reference proteome</keyword>
<accession>A0A8H4NG42</accession>